<feature type="transmembrane region" description="Helical" evidence="12">
    <location>
        <begin position="461"/>
        <end position="482"/>
    </location>
</feature>
<keyword evidence="5 12" id="KW-0812">Transmembrane</keyword>
<gene>
    <name evidence="13" type="ORF">AABB81_08340</name>
</gene>
<sequence length="491" mass="55348">MSPFLLLTIVLAYFALLIGITYLTSKDDSNKVFFRANRNSPWYVVAFGMIGASLSGVTFISVPGWVSSTQFSYMQLVIGYFLGYLVIAFVLLPLYYRMNLTSIYGYLHQRFGPKSHKTGAFFFLLSRMLIASFRLFLVASVLQYFILDAWHIPFVATVIISVLFIWLYTFRGGIKTIVWTDTLQTFFMLAAVVFAVLILMDLLPYDFMEFINSDDFKKYSKTVFSEDVNDRKYWLKGLLGGMFIAIAMTGLDQDNMQKNLTCKNLRDAQKNVISLGLVLIPVNLIFLFLGALLFTYAQEYDVAIPVVDGKVKTDLLFPEIALNQGLGVGFGIVFILGLIAAAYSSADSALTSLTTSFSIDFMDIDSKIKGEKKKIRKRIHLAFSGLLVLIIIAFKYLLHDNIISSLLQVSSYTYGPLLGLFSFGLLTKHKVKDNWVWLIAIASVALSFVLNSYAASWFNGYTFGYEILIINGFLTFTGLYLIRQKEGHSKI</sequence>
<feature type="transmembrane region" description="Helical" evidence="12">
    <location>
        <begin position="379"/>
        <end position="397"/>
    </location>
</feature>
<protein>
    <submittedName>
        <fullName evidence="13">Sodium:solute symporter</fullName>
    </submittedName>
</protein>
<feature type="transmembrane region" description="Helical" evidence="12">
    <location>
        <begin position="434"/>
        <end position="455"/>
    </location>
</feature>
<keyword evidence="4" id="KW-1003">Cell membrane</keyword>
<dbReference type="Pfam" id="PF00474">
    <property type="entry name" value="SSF"/>
    <property type="match status" value="1"/>
</dbReference>
<keyword evidence="6 12" id="KW-1133">Transmembrane helix</keyword>
<dbReference type="RefSeq" id="WP_342159889.1">
    <property type="nucleotide sequence ID" value="NZ_JBCDNA010000002.1"/>
</dbReference>
<feature type="transmembrane region" description="Helical" evidence="12">
    <location>
        <begin position="152"/>
        <end position="170"/>
    </location>
</feature>
<accession>A0ABU9L0D4</accession>
<dbReference type="Gene3D" id="1.20.1730.10">
    <property type="entry name" value="Sodium/glucose cotransporter"/>
    <property type="match status" value="1"/>
</dbReference>
<comment type="similarity">
    <text evidence="2 11">Belongs to the sodium:solute symporter (SSF) (TC 2.A.21) family.</text>
</comment>
<evidence type="ECO:0000256" key="10">
    <source>
        <dbReference type="ARBA" id="ARBA00023201"/>
    </source>
</evidence>
<proteinExistence type="inferred from homology"/>
<keyword evidence="3" id="KW-0813">Transport</keyword>
<evidence type="ECO:0000256" key="5">
    <source>
        <dbReference type="ARBA" id="ARBA00022692"/>
    </source>
</evidence>
<reference evidence="13 14" key="1">
    <citation type="submission" date="2024-04" db="EMBL/GenBank/DDBJ databases">
        <title>whole genome sequencing of Lutimonas vermicola strain IMCC1616.</title>
        <authorList>
            <person name="Bae S.S."/>
        </authorList>
    </citation>
    <scope>NUCLEOTIDE SEQUENCE [LARGE SCALE GENOMIC DNA]</scope>
    <source>
        <strain evidence="13 14">IMCC1616</strain>
    </source>
</reference>
<dbReference type="InterPro" id="IPR001734">
    <property type="entry name" value="Na/solute_symporter"/>
</dbReference>
<organism evidence="13 14">
    <name type="scientific">Lutimonas vermicola</name>
    <dbReference type="NCBI Taxonomy" id="414288"/>
    <lineage>
        <taxon>Bacteria</taxon>
        <taxon>Pseudomonadati</taxon>
        <taxon>Bacteroidota</taxon>
        <taxon>Flavobacteriia</taxon>
        <taxon>Flavobacteriales</taxon>
        <taxon>Flavobacteriaceae</taxon>
        <taxon>Lutimonas</taxon>
    </lineage>
</organism>
<feature type="transmembrane region" description="Helical" evidence="12">
    <location>
        <begin position="409"/>
        <end position="427"/>
    </location>
</feature>
<evidence type="ECO:0000256" key="8">
    <source>
        <dbReference type="ARBA" id="ARBA00023065"/>
    </source>
</evidence>
<dbReference type="EMBL" id="JBCDNA010000002">
    <property type="protein sequence ID" value="MEL4455902.1"/>
    <property type="molecule type" value="Genomic_DNA"/>
</dbReference>
<dbReference type="CDD" id="cd10326">
    <property type="entry name" value="SLC5sbd_NIS-like"/>
    <property type="match status" value="1"/>
</dbReference>
<evidence type="ECO:0000256" key="7">
    <source>
        <dbReference type="ARBA" id="ARBA00023053"/>
    </source>
</evidence>
<name>A0ABU9L0D4_9FLAO</name>
<dbReference type="InterPro" id="IPR038377">
    <property type="entry name" value="Na/Glc_symporter_sf"/>
</dbReference>
<keyword evidence="7" id="KW-0915">Sodium</keyword>
<keyword evidence="14" id="KW-1185">Reference proteome</keyword>
<keyword evidence="8" id="KW-0406">Ion transport</keyword>
<evidence type="ECO:0000256" key="1">
    <source>
        <dbReference type="ARBA" id="ARBA00004651"/>
    </source>
</evidence>
<feature type="transmembrane region" description="Helical" evidence="12">
    <location>
        <begin position="320"/>
        <end position="343"/>
    </location>
</feature>
<feature type="transmembrane region" description="Helical" evidence="12">
    <location>
        <begin position="182"/>
        <end position="200"/>
    </location>
</feature>
<feature type="transmembrane region" description="Helical" evidence="12">
    <location>
        <begin position="272"/>
        <end position="297"/>
    </location>
</feature>
<evidence type="ECO:0000256" key="2">
    <source>
        <dbReference type="ARBA" id="ARBA00006434"/>
    </source>
</evidence>
<dbReference type="PROSITE" id="PS50283">
    <property type="entry name" value="NA_SOLUT_SYMP_3"/>
    <property type="match status" value="1"/>
</dbReference>
<dbReference type="PANTHER" id="PTHR42985:SF47">
    <property type="entry name" value="INTEGRAL MEMBRANE TRANSPORT PROTEIN"/>
    <property type="match status" value="1"/>
</dbReference>
<comment type="subcellular location">
    <subcellularLocation>
        <location evidence="1">Cell membrane</location>
        <topology evidence="1">Multi-pass membrane protein</topology>
    </subcellularLocation>
</comment>
<feature type="transmembrane region" description="Helical" evidence="12">
    <location>
        <begin position="78"/>
        <end position="98"/>
    </location>
</feature>
<feature type="transmembrane region" description="Helical" evidence="12">
    <location>
        <begin position="233"/>
        <end position="251"/>
    </location>
</feature>
<feature type="transmembrane region" description="Helical" evidence="12">
    <location>
        <begin position="119"/>
        <end position="146"/>
    </location>
</feature>
<evidence type="ECO:0000256" key="6">
    <source>
        <dbReference type="ARBA" id="ARBA00022989"/>
    </source>
</evidence>
<dbReference type="PANTHER" id="PTHR42985">
    <property type="entry name" value="SODIUM-COUPLED MONOCARBOXYLATE TRANSPORTER"/>
    <property type="match status" value="1"/>
</dbReference>
<dbReference type="InterPro" id="IPR051163">
    <property type="entry name" value="Sodium:Solute_Symporter_SSF"/>
</dbReference>
<comment type="caution">
    <text evidence="13">The sequence shown here is derived from an EMBL/GenBank/DDBJ whole genome shotgun (WGS) entry which is preliminary data.</text>
</comment>
<feature type="transmembrane region" description="Helical" evidence="12">
    <location>
        <begin position="43"/>
        <end position="66"/>
    </location>
</feature>
<evidence type="ECO:0000256" key="4">
    <source>
        <dbReference type="ARBA" id="ARBA00022475"/>
    </source>
</evidence>
<keyword evidence="10" id="KW-0739">Sodium transport</keyword>
<keyword evidence="9 12" id="KW-0472">Membrane</keyword>
<evidence type="ECO:0000313" key="13">
    <source>
        <dbReference type="EMBL" id="MEL4455902.1"/>
    </source>
</evidence>
<evidence type="ECO:0000256" key="9">
    <source>
        <dbReference type="ARBA" id="ARBA00023136"/>
    </source>
</evidence>
<evidence type="ECO:0000256" key="12">
    <source>
        <dbReference type="SAM" id="Phobius"/>
    </source>
</evidence>
<feature type="transmembrane region" description="Helical" evidence="12">
    <location>
        <begin position="6"/>
        <end position="23"/>
    </location>
</feature>
<dbReference type="Proteomes" id="UP001474120">
    <property type="component" value="Unassembled WGS sequence"/>
</dbReference>
<evidence type="ECO:0000256" key="3">
    <source>
        <dbReference type="ARBA" id="ARBA00022448"/>
    </source>
</evidence>
<evidence type="ECO:0000256" key="11">
    <source>
        <dbReference type="RuleBase" id="RU362091"/>
    </source>
</evidence>
<evidence type="ECO:0000313" key="14">
    <source>
        <dbReference type="Proteomes" id="UP001474120"/>
    </source>
</evidence>